<evidence type="ECO:0000256" key="1">
    <source>
        <dbReference type="ARBA" id="ARBA00007637"/>
    </source>
</evidence>
<evidence type="ECO:0000313" key="3">
    <source>
        <dbReference type="EMBL" id="MBS7231929.1"/>
    </source>
</evidence>
<dbReference type="Gene3D" id="3.40.50.720">
    <property type="entry name" value="NAD(P)-binding Rossmann-like Domain"/>
    <property type="match status" value="1"/>
</dbReference>
<dbReference type="PRINTS" id="PR01713">
    <property type="entry name" value="NUCEPIMERASE"/>
</dbReference>
<reference evidence="3 4" key="1">
    <citation type="journal article" date="2018" name="Int. J. Syst. Evol. Microbiol.">
        <title>Flavobacterium chryseum sp. nov. and Flavobacterium psychroterrae sp. nov., novel environmental bacteria isolated from Antarctica.</title>
        <authorList>
            <person name="Kralova S."/>
            <person name="Svec P."/>
            <person name="Busse H.J."/>
            <person name="Stankova E."/>
            <person name="Vaczi P."/>
            <person name="Sedlacek I."/>
        </authorList>
    </citation>
    <scope>NUCLEOTIDE SEQUENCE [LARGE SCALE GENOMIC DNA]</scope>
    <source>
        <strain evidence="3 4">CCM 8827</strain>
    </source>
</reference>
<dbReference type="Pfam" id="PF01370">
    <property type="entry name" value="Epimerase"/>
    <property type="match status" value="1"/>
</dbReference>
<proteinExistence type="inferred from homology"/>
<comment type="similarity">
    <text evidence="1">Belongs to the NAD(P)-dependent epimerase/dehydratase family.</text>
</comment>
<dbReference type="SUPFAM" id="SSF51735">
    <property type="entry name" value="NAD(P)-binding Rossmann-fold domains"/>
    <property type="match status" value="1"/>
</dbReference>
<dbReference type="RefSeq" id="WP_213300577.1">
    <property type="nucleotide sequence ID" value="NZ_JAGYVZ010000011.1"/>
</dbReference>
<name>A0ABS5PCA8_9FLAO</name>
<gene>
    <name evidence="3" type="ORF">KHA90_12935</name>
</gene>
<sequence>MNTKTILITGVTGFLGSNLAIELVSQGYKVVALKRKSSSLKRIETILPKIYLYDIENIDFLTFFQDIHKIDVVIHTATSYGRNNETPWEIFDANTSFPLKLLDGASVANVSKFINTDTILDKFLNLYSLSKNHLLDWGKFYSMRNRIEFINMRLEHFYGPGDDDSKFTSYVINNCISNTTSLKLTLGEQSRDFIYIDDVVSAYIAVLNREKLVDEYFSQYDVGSGKSVTIRKFVETVHKITESNINLEFGAVPYRVGEVMKSKANITALKELGWYCKFSLEEGLILTIKDQK</sequence>
<dbReference type="EMBL" id="JAGYVZ010000011">
    <property type="protein sequence ID" value="MBS7231929.1"/>
    <property type="molecule type" value="Genomic_DNA"/>
</dbReference>
<protein>
    <submittedName>
        <fullName evidence="3">NAD(P)-dependent oxidoreductase</fullName>
    </submittedName>
</protein>
<comment type="caution">
    <text evidence="3">The sequence shown here is derived from an EMBL/GenBank/DDBJ whole genome shotgun (WGS) entry which is preliminary data.</text>
</comment>
<organism evidence="3 4">
    <name type="scientific">Flavobacterium psychroterrae</name>
    <dbReference type="NCBI Taxonomy" id="2133767"/>
    <lineage>
        <taxon>Bacteria</taxon>
        <taxon>Pseudomonadati</taxon>
        <taxon>Bacteroidota</taxon>
        <taxon>Flavobacteriia</taxon>
        <taxon>Flavobacteriales</taxon>
        <taxon>Flavobacteriaceae</taxon>
        <taxon>Flavobacterium</taxon>
    </lineage>
</organism>
<dbReference type="Proteomes" id="UP000722625">
    <property type="component" value="Unassembled WGS sequence"/>
</dbReference>
<keyword evidence="4" id="KW-1185">Reference proteome</keyword>
<dbReference type="InterPro" id="IPR036291">
    <property type="entry name" value="NAD(P)-bd_dom_sf"/>
</dbReference>
<dbReference type="InterPro" id="IPR001509">
    <property type="entry name" value="Epimerase_deHydtase"/>
</dbReference>
<feature type="domain" description="NAD-dependent epimerase/dehydratase" evidence="2">
    <location>
        <begin position="6"/>
        <end position="210"/>
    </location>
</feature>
<dbReference type="PANTHER" id="PTHR43000">
    <property type="entry name" value="DTDP-D-GLUCOSE 4,6-DEHYDRATASE-RELATED"/>
    <property type="match status" value="1"/>
</dbReference>
<evidence type="ECO:0000313" key="4">
    <source>
        <dbReference type="Proteomes" id="UP000722625"/>
    </source>
</evidence>
<accession>A0ABS5PCA8</accession>
<evidence type="ECO:0000259" key="2">
    <source>
        <dbReference type="Pfam" id="PF01370"/>
    </source>
</evidence>